<protein>
    <submittedName>
        <fullName evidence="4">BlaR1 peptidase M56</fullName>
    </submittedName>
</protein>
<organism evidence="4 5">
    <name type="scientific">Gimesia aquarii</name>
    <dbReference type="NCBI Taxonomy" id="2527964"/>
    <lineage>
        <taxon>Bacteria</taxon>
        <taxon>Pseudomonadati</taxon>
        <taxon>Planctomycetota</taxon>
        <taxon>Planctomycetia</taxon>
        <taxon>Planctomycetales</taxon>
        <taxon>Planctomycetaceae</taxon>
        <taxon>Gimesia</taxon>
    </lineage>
</organism>
<feature type="compositionally biased region" description="Polar residues" evidence="1">
    <location>
        <begin position="383"/>
        <end position="407"/>
    </location>
</feature>
<feature type="compositionally biased region" description="Polar residues" evidence="1">
    <location>
        <begin position="1102"/>
        <end position="1111"/>
    </location>
</feature>
<keyword evidence="2" id="KW-1133">Transmembrane helix</keyword>
<evidence type="ECO:0000313" key="5">
    <source>
        <dbReference type="Proteomes" id="UP000318704"/>
    </source>
</evidence>
<dbReference type="KEGG" id="gaw:V144x_13500"/>
<dbReference type="AlphaFoldDB" id="A0A517VSB9"/>
<dbReference type="CDD" id="cd07341">
    <property type="entry name" value="M56_BlaR1_MecR1_like"/>
    <property type="match status" value="1"/>
</dbReference>
<dbReference type="Proteomes" id="UP000318704">
    <property type="component" value="Chromosome"/>
</dbReference>
<dbReference type="PANTHER" id="PTHR34978">
    <property type="entry name" value="POSSIBLE SENSOR-TRANSDUCER PROTEIN BLAR"/>
    <property type="match status" value="1"/>
</dbReference>
<keyword evidence="2" id="KW-0812">Transmembrane</keyword>
<dbReference type="InterPro" id="IPR052173">
    <property type="entry name" value="Beta-lactam_resp_regulator"/>
</dbReference>
<dbReference type="GO" id="GO:0030246">
    <property type="term" value="F:carbohydrate binding"/>
    <property type="evidence" value="ECO:0007669"/>
    <property type="project" value="InterPro"/>
</dbReference>
<dbReference type="Gene3D" id="2.60.40.1120">
    <property type="entry name" value="Carboxypeptidase-like, regulatory domain"/>
    <property type="match status" value="1"/>
</dbReference>
<feature type="transmembrane region" description="Helical" evidence="2">
    <location>
        <begin position="40"/>
        <end position="57"/>
    </location>
</feature>
<reference evidence="4 5" key="1">
    <citation type="submission" date="2019-03" db="EMBL/GenBank/DDBJ databases">
        <title>Deep-cultivation of Planctomycetes and their phenomic and genomic characterization uncovers novel biology.</title>
        <authorList>
            <person name="Wiegand S."/>
            <person name="Jogler M."/>
            <person name="Boedeker C."/>
            <person name="Pinto D."/>
            <person name="Vollmers J."/>
            <person name="Rivas-Marin E."/>
            <person name="Kohn T."/>
            <person name="Peeters S.H."/>
            <person name="Heuer A."/>
            <person name="Rast P."/>
            <person name="Oberbeckmann S."/>
            <person name="Bunk B."/>
            <person name="Jeske O."/>
            <person name="Meyerdierks A."/>
            <person name="Storesund J.E."/>
            <person name="Kallscheuer N."/>
            <person name="Luecker S."/>
            <person name="Lage O.M."/>
            <person name="Pohl T."/>
            <person name="Merkel B.J."/>
            <person name="Hornburger P."/>
            <person name="Mueller R.-W."/>
            <person name="Bruemmer F."/>
            <person name="Labrenz M."/>
            <person name="Spormann A.M."/>
            <person name="Op den Camp H."/>
            <person name="Overmann J."/>
            <person name="Amann R."/>
            <person name="Jetten M.S.M."/>
            <person name="Mascher T."/>
            <person name="Medema M.H."/>
            <person name="Devos D.P."/>
            <person name="Kaster A.-K."/>
            <person name="Ovreas L."/>
            <person name="Rohde M."/>
            <person name="Galperin M.Y."/>
            <person name="Jogler C."/>
        </authorList>
    </citation>
    <scope>NUCLEOTIDE SEQUENCE [LARGE SCALE GENOMIC DNA]</scope>
    <source>
        <strain evidence="4 5">V144</strain>
    </source>
</reference>
<evidence type="ECO:0000313" key="4">
    <source>
        <dbReference type="EMBL" id="QDT95901.1"/>
    </source>
</evidence>
<dbReference type="SUPFAM" id="SSF49464">
    <property type="entry name" value="Carboxypeptidase regulatory domain-like"/>
    <property type="match status" value="1"/>
</dbReference>
<evidence type="ECO:0000256" key="2">
    <source>
        <dbReference type="SAM" id="Phobius"/>
    </source>
</evidence>
<dbReference type="SUPFAM" id="SSF49452">
    <property type="entry name" value="Starch-binding domain-like"/>
    <property type="match status" value="1"/>
</dbReference>
<dbReference type="InterPro" id="IPR008969">
    <property type="entry name" value="CarboxyPept-like_regulatory"/>
</dbReference>
<feature type="transmembrane region" description="Helical" evidence="2">
    <location>
        <begin position="6"/>
        <end position="31"/>
    </location>
</feature>
<gene>
    <name evidence="4" type="ORF">V144x_13500</name>
</gene>
<dbReference type="Pfam" id="PF05569">
    <property type="entry name" value="Peptidase_M56"/>
    <property type="match status" value="1"/>
</dbReference>
<proteinExistence type="predicted"/>
<feature type="domain" description="Peptidase M56" evidence="3">
    <location>
        <begin position="155"/>
        <end position="341"/>
    </location>
</feature>
<dbReference type="EMBL" id="CP037920">
    <property type="protein sequence ID" value="QDT95901.1"/>
    <property type="molecule type" value="Genomic_DNA"/>
</dbReference>
<feature type="region of interest" description="Disordered" evidence="1">
    <location>
        <begin position="379"/>
        <end position="415"/>
    </location>
</feature>
<name>A0A517VSB9_9PLAN</name>
<keyword evidence="2" id="KW-0472">Membrane</keyword>
<evidence type="ECO:0000256" key="1">
    <source>
        <dbReference type="SAM" id="MobiDB-lite"/>
    </source>
</evidence>
<sequence length="1111" mass="123508">MLLNESGSWLIHSAVFGAAILLLGGLAVWFFREPIYRIRIIHWTFVACLLVPAFQQLDMIPGYSLNLGSEMKTEPLQTAPEIVSLSESPLVSQSVPVEQTQGSSIRHFEPIPSQNLSVENTVFSEIENLKESARPATVPVISDSALLLRIGRTMQLVYFTMVGFWILIWLVGYARRCQIAKYAILASDELQHLLSSIAGAKGKHVRLLVSDRVPTPIMWGAFRPTIVIPTELAAKPNSAALRWAIAHEWSHVLQGDFSTQVLSSLTKFVCFYQPAYWWLRRQLILNQDFLADAFAANQGPSTEDYADFLVSIARNQNQPLLTGTLGISDHRSNLFRRVNMLVDPPRPLLQKKKRLPTLLILLFALLTVTGLSTVRLDARPIETPQSQSSESKPDSNSKNSLPAQNHSQKADNKSGKEKYVLKYRGRVIAPDGTPVEGAKIFAVYWVQGSRSNPHIKPRAISDANGMFQYSESSDVFEPDADIYYLAYTLVAAADGFGFARGSSSVFETTGRTLQLLPASRRKSYSNYLAKQKPVLQLVPDEVPITGRIMNIEGKPVKGARVRVDRVWLNAENNLDAWEQAAKKKEADFYSLRNFTPESHNGPQMPSVIPDVHTDADGYFTIREIGKERIAKLLVSGPGIEANMISARTRRGEKIVVPHSWKDKTSQRGINSLPKEIYFPAKFTHIVSDSIPVVGRVTDAETGKPISGALVSAGPFVTFTGGGKNHINDTTDADGRYRLEGLPAIKKKRQERIYVHSPIDTTYLPVTVEVPAQTEQPQTIPEIKLTKGVWVRGQVVDERTGKPVRGLVKYYAFNTKKPSKLNHTVFLFNVFERRTDREGHFKIPVLPGKGIVTFMAYDHTRYRRGVGIESITAKVKINIGKYKQLDTVPALIPSYCHLLREINPQVGSEPVEIEMKLTSGVDIPGRMIDENGESLDGGFVSGTYYRNLESWGLPIRNKQFLIQGYYPDQPRTLHAYYPQKNLIGSYHLEGKPPAEIVIQMEPAGSVRGRLVDEVGDPVPDVMLSGKGLPLERIGVQAPRLVTDKEGWFLIQGLVPGKKYTISGMSANASGHVLTDIAVQANQTKNVGNIKFPPVVMPKKSDDSSNVPENKPK</sequence>
<accession>A0A517VSB9</accession>
<feature type="region of interest" description="Disordered" evidence="1">
    <location>
        <begin position="1090"/>
        <end position="1111"/>
    </location>
</feature>
<evidence type="ECO:0000259" key="3">
    <source>
        <dbReference type="Pfam" id="PF05569"/>
    </source>
</evidence>
<dbReference type="InterPro" id="IPR013784">
    <property type="entry name" value="Carb-bd-like_fold"/>
</dbReference>
<feature type="transmembrane region" description="Helical" evidence="2">
    <location>
        <begin position="156"/>
        <end position="174"/>
    </location>
</feature>
<feature type="transmembrane region" description="Helical" evidence="2">
    <location>
        <begin position="355"/>
        <end position="374"/>
    </location>
</feature>
<dbReference type="PANTHER" id="PTHR34978:SF3">
    <property type="entry name" value="SLR0241 PROTEIN"/>
    <property type="match status" value="1"/>
</dbReference>
<dbReference type="InterPro" id="IPR008756">
    <property type="entry name" value="Peptidase_M56"/>
</dbReference>